<comment type="caution">
    <text evidence="1">The sequence shown here is derived from an EMBL/GenBank/DDBJ whole genome shotgun (WGS) entry which is preliminary data.</text>
</comment>
<dbReference type="STRING" id="100225.SAMN05421595_1128"/>
<accession>K6ULJ4</accession>
<dbReference type="EMBL" id="BAGZ01000005">
    <property type="protein sequence ID" value="GAB77301.1"/>
    <property type="molecule type" value="Genomic_DNA"/>
</dbReference>
<dbReference type="eggNOG" id="ENOG50318WM">
    <property type="taxonomic scope" value="Bacteria"/>
</dbReference>
<protein>
    <recommendedName>
        <fullName evidence="3">Enoyl-CoA hydratase</fullName>
    </recommendedName>
</protein>
<evidence type="ECO:0008006" key="3">
    <source>
        <dbReference type="Google" id="ProtNLM"/>
    </source>
</evidence>
<dbReference type="RefSeq" id="WP_006502053.1">
    <property type="nucleotide sequence ID" value="NZ_BAGZ01000005.1"/>
</dbReference>
<keyword evidence="2" id="KW-1185">Reference proteome</keyword>
<evidence type="ECO:0000313" key="2">
    <source>
        <dbReference type="Proteomes" id="UP000008495"/>
    </source>
</evidence>
<name>K6ULJ4_9MICO</name>
<sequence>MTSRHAHRGIPEHFTACIGALADVRTRPEVTLSDLPAPRRLAPFSTALGAEIHLPGEDDEAAQGRFVVLHDPDAPEVWEGSWRIVTLSTAQIEPELGADPLLSEVGWSWLCEALTDSGVGYRALGGTVTRVISRSFGSLENRPGTVEMELRASWTVEGKDLRRHLQLWTDLLCTLAGLPPLPEGVVSFPGARR</sequence>
<dbReference type="Pfam" id="PF11452">
    <property type="entry name" value="DUF3000"/>
    <property type="match status" value="1"/>
</dbReference>
<dbReference type="AlphaFoldDB" id="K6ULJ4"/>
<gene>
    <name evidence="1" type="ORF">AUCHE_05_02060</name>
</gene>
<organism evidence="1 2">
    <name type="scientific">Austwickia chelonae NBRC 105200</name>
    <dbReference type="NCBI Taxonomy" id="1184607"/>
    <lineage>
        <taxon>Bacteria</taxon>
        <taxon>Bacillati</taxon>
        <taxon>Actinomycetota</taxon>
        <taxon>Actinomycetes</taxon>
        <taxon>Micrococcales</taxon>
        <taxon>Dermatophilaceae</taxon>
        <taxon>Austwickia</taxon>
    </lineage>
</organism>
<reference evidence="1 2" key="1">
    <citation type="submission" date="2012-08" db="EMBL/GenBank/DDBJ databases">
        <title>Whole genome shotgun sequence of Austwickia chelonae NBRC 105200.</title>
        <authorList>
            <person name="Yoshida I."/>
            <person name="Hosoyama A."/>
            <person name="Tsuchikane K."/>
            <person name="Katsumata H."/>
            <person name="Ando Y."/>
            <person name="Ohji S."/>
            <person name="Hamada M."/>
            <person name="Tamura T."/>
            <person name="Yamazoe A."/>
            <person name="Yamazaki S."/>
            <person name="Fujita N."/>
        </authorList>
    </citation>
    <scope>NUCLEOTIDE SEQUENCE [LARGE SCALE GENOMIC DNA]</scope>
    <source>
        <strain evidence="1 2">NBRC 105200</strain>
    </source>
</reference>
<proteinExistence type="predicted"/>
<dbReference type="InterPro" id="IPR021555">
    <property type="entry name" value="DUF3000"/>
</dbReference>
<dbReference type="OrthoDB" id="3210980at2"/>
<dbReference type="Proteomes" id="UP000008495">
    <property type="component" value="Unassembled WGS sequence"/>
</dbReference>
<evidence type="ECO:0000313" key="1">
    <source>
        <dbReference type="EMBL" id="GAB77301.1"/>
    </source>
</evidence>